<dbReference type="Gene3D" id="3.30.300.20">
    <property type="match status" value="1"/>
</dbReference>
<comment type="caution">
    <text evidence="8">The sequence shown here is derived from an EMBL/GenBank/DDBJ whole genome shotgun (WGS) entry which is preliminary data.</text>
</comment>
<organism evidence="8 9">
    <name type="scientific">Bacillus thermotolerans</name>
    <name type="common">Quasibacillus thermotolerans</name>
    <dbReference type="NCBI Taxonomy" id="1221996"/>
    <lineage>
        <taxon>Bacteria</taxon>
        <taxon>Bacillati</taxon>
        <taxon>Bacillota</taxon>
        <taxon>Bacilli</taxon>
        <taxon>Bacillales</taxon>
        <taxon>Bacillaceae</taxon>
        <taxon>Bacillus</taxon>
    </lineage>
</organism>
<dbReference type="GO" id="GO:0071555">
    <property type="term" value="P:cell wall organization"/>
    <property type="evidence" value="ECO:0007669"/>
    <property type="project" value="UniProtKB-KW"/>
</dbReference>
<dbReference type="NCBIfam" id="NF041568">
    <property type="entry name" value="Jag_EloR"/>
    <property type="match status" value="1"/>
</dbReference>
<evidence type="ECO:0000256" key="1">
    <source>
        <dbReference type="ARBA" id="ARBA00022490"/>
    </source>
</evidence>
<dbReference type="SUPFAM" id="SSF82708">
    <property type="entry name" value="R3H domain"/>
    <property type="match status" value="1"/>
</dbReference>
<dbReference type="InterPro" id="IPR001374">
    <property type="entry name" value="R3H_dom"/>
</dbReference>
<evidence type="ECO:0000313" key="9">
    <source>
        <dbReference type="Proteomes" id="UP000031563"/>
    </source>
</evidence>
<comment type="function">
    <text evidence="6">A probable RNA chaperone. Forms a complex with KhpA which binds to cellular RNA and controls its expression. Plays a role in peptidoglycan (PG) homeostasis and cell length regulation.</text>
</comment>
<dbReference type="HAMAP" id="MF_00867">
    <property type="entry name" value="KhpB"/>
    <property type="match status" value="1"/>
</dbReference>
<dbReference type="Gene3D" id="3.30.30.80">
    <property type="entry name" value="probable RNA-binding protein from clostridium symbiosum atcc 14940"/>
    <property type="match status" value="1"/>
</dbReference>
<proteinExistence type="inferred from homology"/>
<keyword evidence="2 6" id="KW-0694">RNA-binding</keyword>
<dbReference type="AlphaFoldDB" id="A0A0F5I2Q1"/>
<dbReference type="InterPro" id="IPR034079">
    <property type="entry name" value="R3H_KhpB"/>
</dbReference>
<comment type="subunit">
    <text evidence="6">Forms a complex with KhpA.</text>
</comment>
<dbReference type="STRING" id="1221996.QY95_02373"/>
<gene>
    <name evidence="6" type="primary">khpB</name>
    <name evidence="6" type="synonym">eloR</name>
    <name evidence="8" type="ORF">QY95_02373</name>
</gene>
<dbReference type="InterPro" id="IPR015946">
    <property type="entry name" value="KH_dom-like_a/b"/>
</dbReference>
<evidence type="ECO:0000256" key="2">
    <source>
        <dbReference type="ARBA" id="ARBA00022884"/>
    </source>
</evidence>
<dbReference type="InterPro" id="IPR032782">
    <property type="entry name" value="KhpB_N"/>
</dbReference>
<evidence type="ECO:0000256" key="6">
    <source>
        <dbReference type="HAMAP-Rule" id="MF_00867"/>
    </source>
</evidence>
<dbReference type="SMART" id="SM00393">
    <property type="entry name" value="R3H"/>
    <property type="match status" value="1"/>
</dbReference>
<keyword evidence="4 6" id="KW-0143">Chaperone</keyword>
<dbReference type="CDD" id="cd02414">
    <property type="entry name" value="KH-II_Jag"/>
    <property type="match status" value="1"/>
</dbReference>
<dbReference type="PROSITE" id="PS51061">
    <property type="entry name" value="R3H"/>
    <property type="match status" value="1"/>
</dbReference>
<feature type="region of interest" description="Jag_N domain" evidence="6">
    <location>
        <begin position="5"/>
        <end position="55"/>
    </location>
</feature>
<dbReference type="PANTHER" id="PTHR35800:SF1">
    <property type="entry name" value="RNA-BINDING PROTEIN KHPB"/>
    <property type="match status" value="1"/>
</dbReference>
<evidence type="ECO:0000256" key="3">
    <source>
        <dbReference type="ARBA" id="ARBA00022960"/>
    </source>
</evidence>
<dbReference type="SMART" id="SM01245">
    <property type="entry name" value="Jag_N"/>
    <property type="match status" value="1"/>
</dbReference>
<sequence>MKEVTTVGQTVEEALQSALQQLDTTEEQVEIDVLDEGKKGLFGLFGQRPASVRVRKKADPIEESTAYLLSIAAQLGVHPDIQVEKTGKHVRFSLSGERIALLIGKRGQTLNALEQLTQLVINRYSTDFIHFTLDAENYRERREETLVALARKMAKKALVTGKPVRLEPFPSFERKVIHKALAENRQVRTFSEGKEPRRYIVIEPKSV</sequence>
<comment type="subcellular location">
    <subcellularLocation>
        <location evidence="6">Cytoplasm</location>
    </subcellularLocation>
</comment>
<evidence type="ECO:0000256" key="4">
    <source>
        <dbReference type="ARBA" id="ARBA00023186"/>
    </source>
</evidence>
<keyword evidence="1 6" id="KW-0963">Cytoplasm</keyword>
<keyword evidence="5 6" id="KW-0961">Cell wall biogenesis/degradation</keyword>
<dbReference type="InterPro" id="IPR038247">
    <property type="entry name" value="Jag_N_dom_sf"/>
</dbReference>
<dbReference type="InterPro" id="IPR039247">
    <property type="entry name" value="KhpB"/>
</dbReference>
<dbReference type="CDD" id="cd02644">
    <property type="entry name" value="R3H_jag"/>
    <property type="match status" value="1"/>
</dbReference>
<evidence type="ECO:0000256" key="5">
    <source>
        <dbReference type="ARBA" id="ARBA00023316"/>
    </source>
</evidence>
<dbReference type="SUPFAM" id="SSF54814">
    <property type="entry name" value="Prokaryotic type KH domain (KH-domain type II)"/>
    <property type="match status" value="1"/>
</dbReference>
<comment type="domain">
    <text evidence="6">Has an N-terminal Jag-N domain and 2 RNA-binding domains (KH and R3H).</text>
</comment>
<dbReference type="EMBL" id="JWIR02000041">
    <property type="protein sequence ID" value="KKB39525.1"/>
    <property type="molecule type" value="Genomic_DNA"/>
</dbReference>
<dbReference type="InterPro" id="IPR038008">
    <property type="entry name" value="Jag_KH"/>
</dbReference>
<reference evidence="8" key="1">
    <citation type="submission" date="2015-02" db="EMBL/GenBank/DDBJ databases">
        <title>Genome Assembly of Bacillaceae bacterium MTCC 8252.</title>
        <authorList>
            <person name="Verma A."/>
            <person name="Khatri I."/>
            <person name="Mual P."/>
            <person name="Subramanian S."/>
            <person name="Krishnamurthi S."/>
        </authorList>
    </citation>
    <scope>NUCLEOTIDE SEQUENCE [LARGE SCALE GENOMIC DNA]</scope>
    <source>
        <strain evidence="8">MTCC 8252</strain>
    </source>
</reference>
<feature type="domain" description="R3H" evidence="7">
    <location>
        <begin position="140"/>
        <end position="206"/>
    </location>
</feature>
<dbReference type="RefSeq" id="WP_040036831.1">
    <property type="nucleotide sequence ID" value="NZ_JWIQ02000009.1"/>
</dbReference>
<dbReference type="GO" id="GO:0009252">
    <property type="term" value="P:peptidoglycan biosynthetic process"/>
    <property type="evidence" value="ECO:0007669"/>
    <property type="project" value="UniProtKB-UniRule"/>
</dbReference>
<dbReference type="GO" id="GO:0005737">
    <property type="term" value="C:cytoplasm"/>
    <property type="evidence" value="ECO:0007669"/>
    <property type="project" value="UniProtKB-SubCell"/>
</dbReference>
<dbReference type="Pfam" id="PF14804">
    <property type="entry name" value="Jag_N"/>
    <property type="match status" value="1"/>
</dbReference>
<keyword evidence="3 6" id="KW-0133">Cell shape</keyword>
<dbReference type="Proteomes" id="UP000031563">
    <property type="component" value="Unassembled WGS sequence"/>
</dbReference>
<evidence type="ECO:0000259" key="7">
    <source>
        <dbReference type="PROSITE" id="PS51061"/>
    </source>
</evidence>
<accession>A0A0F5I2Q1</accession>
<dbReference type="PANTHER" id="PTHR35800">
    <property type="entry name" value="PROTEIN JAG"/>
    <property type="match status" value="1"/>
</dbReference>
<dbReference type="InterPro" id="IPR009019">
    <property type="entry name" value="KH_sf_prok-type"/>
</dbReference>
<dbReference type="Pfam" id="PF13083">
    <property type="entry name" value="KH_KhpA-B"/>
    <property type="match status" value="1"/>
</dbReference>
<comment type="similarity">
    <text evidence="6">Belongs to the KhpB RNA-binding protein family.</text>
</comment>
<keyword evidence="9" id="KW-1185">Reference proteome</keyword>
<dbReference type="Gene3D" id="3.30.1370.50">
    <property type="entry name" value="R3H-like domain"/>
    <property type="match status" value="1"/>
</dbReference>
<evidence type="ECO:0000313" key="8">
    <source>
        <dbReference type="EMBL" id="KKB39525.1"/>
    </source>
</evidence>
<dbReference type="GO" id="GO:0003723">
    <property type="term" value="F:RNA binding"/>
    <property type="evidence" value="ECO:0007669"/>
    <property type="project" value="UniProtKB-UniRule"/>
</dbReference>
<dbReference type="OrthoDB" id="9794483at2"/>
<dbReference type="GO" id="GO:0008360">
    <property type="term" value="P:regulation of cell shape"/>
    <property type="evidence" value="ECO:0007669"/>
    <property type="project" value="UniProtKB-KW"/>
</dbReference>
<dbReference type="Pfam" id="PF01424">
    <property type="entry name" value="R3H"/>
    <property type="match status" value="1"/>
</dbReference>
<dbReference type="InterPro" id="IPR036867">
    <property type="entry name" value="R3H_dom_sf"/>
</dbReference>
<protein>
    <recommendedName>
        <fullName evidence="6">RNA-binding protein KhpB</fullName>
    </recommendedName>
    <alternativeName>
        <fullName evidence="6">RNA-binding protein EloR</fullName>
    </alternativeName>
</protein>
<name>A0A0F5I2Q1_BACTR</name>